<reference evidence="5 6" key="1">
    <citation type="submission" date="2014-05" db="EMBL/GenBank/DDBJ databases">
        <title>ATOL: Assembling a taxonomically balanced genome-scale reconstruction of the evolutionary history of the Enterobacteriaceae.</title>
        <authorList>
            <person name="Plunkett G.III."/>
            <person name="Neeno-Eckwall E.C."/>
            <person name="Glasner J.D."/>
            <person name="Perna N.T."/>
        </authorList>
    </citation>
    <scope>NUCLEOTIDE SEQUENCE [LARGE SCALE GENOMIC DNA]</scope>
    <source>
        <strain evidence="5 6">ATCC 33301</strain>
    </source>
</reference>
<gene>
    <name evidence="5" type="ORF">GTPT_2012</name>
</gene>
<keyword evidence="3" id="KW-0804">Transcription</keyword>
<proteinExistence type="predicted"/>
<evidence type="ECO:0000256" key="1">
    <source>
        <dbReference type="ARBA" id="ARBA00023015"/>
    </source>
</evidence>
<protein>
    <submittedName>
        <fullName evidence="5">Phage repressor protein C2</fullName>
    </submittedName>
</protein>
<dbReference type="OrthoDB" id="9791537at2"/>
<dbReference type="Gene3D" id="1.10.260.40">
    <property type="entry name" value="lambda repressor-like DNA-binding domains"/>
    <property type="match status" value="1"/>
</dbReference>
<dbReference type="PANTHER" id="PTHR40661:SF3">
    <property type="entry name" value="FELS-1 PROPHAGE TRANSCRIPTIONAL REGULATOR"/>
    <property type="match status" value="1"/>
</dbReference>
<dbReference type="CDD" id="cd00093">
    <property type="entry name" value="HTH_XRE"/>
    <property type="match status" value="1"/>
</dbReference>
<dbReference type="Gene3D" id="2.10.109.10">
    <property type="entry name" value="Umud Fragment, subunit A"/>
    <property type="match status" value="1"/>
</dbReference>
<keyword evidence="2" id="KW-0238">DNA-binding</keyword>
<dbReference type="SUPFAM" id="SSF51306">
    <property type="entry name" value="LexA/Signal peptidase"/>
    <property type="match status" value="1"/>
</dbReference>
<evidence type="ECO:0000256" key="2">
    <source>
        <dbReference type="ARBA" id="ARBA00023125"/>
    </source>
</evidence>
<dbReference type="EMBL" id="JMPR01000034">
    <property type="protein sequence ID" value="KFD19074.1"/>
    <property type="molecule type" value="Genomic_DNA"/>
</dbReference>
<dbReference type="CDD" id="cd06529">
    <property type="entry name" value="S24_LexA-like"/>
    <property type="match status" value="1"/>
</dbReference>
<sequence length="216" mass="24135">MKNETIGMRIRKRRKELRLTQAALGSKIGVKGGAISQWEDDKTSPKGENLIALSQALGCVPEFLLYGENSASNVEPAHADIRHIPVISYVQAGEWTPESTIRNLEGNIEYLQTNLDLSSSAFTLIIKGCSMEPEFSEGDAVVIDPNVFPLPGDFVVAKNGEDEALFKKYRPRGIIGGNEVFELVPLNDDYPILRSDSSEIRIVGTMMEHRKYRRRR</sequence>
<evidence type="ECO:0000313" key="6">
    <source>
        <dbReference type="Proteomes" id="UP000028602"/>
    </source>
</evidence>
<evidence type="ECO:0000256" key="3">
    <source>
        <dbReference type="ARBA" id="ARBA00023163"/>
    </source>
</evidence>
<dbReference type="InterPro" id="IPR015927">
    <property type="entry name" value="Peptidase_S24_S26A/B/C"/>
</dbReference>
<organism evidence="5 6">
    <name type="scientific">Tatumella ptyseos ATCC 33301</name>
    <dbReference type="NCBI Taxonomy" id="1005995"/>
    <lineage>
        <taxon>Bacteria</taxon>
        <taxon>Pseudomonadati</taxon>
        <taxon>Pseudomonadota</taxon>
        <taxon>Gammaproteobacteria</taxon>
        <taxon>Enterobacterales</taxon>
        <taxon>Erwiniaceae</taxon>
        <taxon>Tatumella</taxon>
    </lineage>
</organism>
<dbReference type="RefSeq" id="WP_025902079.1">
    <property type="nucleotide sequence ID" value="NZ_ATMJ01000068.1"/>
</dbReference>
<comment type="caution">
    <text evidence="5">The sequence shown here is derived from an EMBL/GenBank/DDBJ whole genome shotgun (WGS) entry which is preliminary data.</text>
</comment>
<dbReference type="SUPFAM" id="SSF47413">
    <property type="entry name" value="lambda repressor-like DNA-binding domains"/>
    <property type="match status" value="1"/>
</dbReference>
<dbReference type="PANTHER" id="PTHR40661">
    <property type="match status" value="1"/>
</dbReference>
<evidence type="ECO:0000259" key="4">
    <source>
        <dbReference type="PROSITE" id="PS50943"/>
    </source>
</evidence>
<keyword evidence="1" id="KW-0805">Transcription regulation</keyword>
<feature type="domain" description="HTH cro/C1-type" evidence="4">
    <location>
        <begin position="10"/>
        <end position="63"/>
    </location>
</feature>
<dbReference type="InterPro" id="IPR039418">
    <property type="entry name" value="LexA-like"/>
</dbReference>
<dbReference type="GO" id="GO:0003677">
    <property type="term" value="F:DNA binding"/>
    <property type="evidence" value="ECO:0007669"/>
    <property type="project" value="UniProtKB-KW"/>
</dbReference>
<dbReference type="eggNOG" id="COG1974">
    <property type="taxonomic scope" value="Bacteria"/>
</dbReference>
<accession>A0A085JF28</accession>
<dbReference type="InterPro" id="IPR036286">
    <property type="entry name" value="LexA/Signal_pep-like_sf"/>
</dbReference>
<dbReference type="InterPro" id="IPR001387">
    <property type="entry name" value="Cro/C1-type_HTH"/>
</dbReference>
<evidence type="ECO:0000313" key="5">
    <source>
        <dbReference type="EMBL" id="KFD19074.1"/>
    </source>
</evidence>
<dbReference type="Pfam" id="PF00717">
    <property type="entry name" value="Peptidase_S24"/>
    <property type="match status" value="1"/>
</dbReference>
<keyword evidence="6" id="KW-1185">Reference proteome</keyword>
<dbReference type="Pfam" id="PF01381">
    <property type="entry name" value="HTH_3"/>
    <property type="match status" value="1"/>
</dbReference>
<dbReference type="AlphaFoldDB" id="A0A085JF28"/>
<dbReference type="Proteomes" id="UP000028602">
    <property type="component" value="Unassembled WGS sequence"/>
</dbReference>
<dbReference type="InterPro" id="IPR010982">
    <property type="entry name" value="Lambda_DNA-bd_dom_sf"/>
</dbReference>
<dbReference type="SMART" id="SM00530">
    <property type="entry name" value="HTH_XRE"/>
    <property type="match status" value="1"/>
</dbReference>
<dbReference type="PROSITE" id="PS50943">
    <property type="entry name" value="HTH_CROC1"/>
    <property type="match status" value="1"/>
</dbReference>
<name>A0A085JF28_9GAMM</name>